<dbReference type="InterPro" id="IPR023346">
    <property type="entry name" value="Lysozyme-like_dom_sf"/>
</dbReference>
<feature type="region of interest" description="Disordered" evidence="16">
    <location>
        <begin position="927"/>
        <end position="986"/>
    </location>
</feature>
<keyword evidence="1" id="KW-1003">Cell membrane</keyword>
<keyword evidence="12" id="KW-0511">Multifunctional enzyme</keyword>
<dbReference type="GO" id="GO:0030288">
    <property type="term" value="C:outer membrane-bounded periplasmic space"/>
    <property type="evidence" value="ECO:0007669"/>
    <property type="project" value="TreeGrafter"/>
</dbReference>
<dbReference type="GO" id="GO:0008955">
    <property type="term" value="F:peptidoglycan glycosyltransferase activity"/>
    <property type="evidence" value="ECO:0007669"/>
    <property type="project" value="UniProtKB-EC"/>
</dbReference>
<dbReference type="PANTHER" id="PTHR32282:SF32">
    <property type="entry name" value="PENICILLIN-BINDING PROTEIN 2A"/>
    <property type="match status" value="1"/>
</dbReference>
<dbReference type="RefSeq" id="WP_272444736.1">
    <property type="nucleotide sequence ID" value="NZ_JAMQKC010000001.1"/>
</dbReference>
<evidence type="ECO:0000256" key="6">
    <source>
        <dbReference type="ARBA" id="ARBA00022692"/>
    </source>
</evidence>
<reference evidence="20" key="1">
    <citation type="submission" date="2022-06" db="EMBL/GenBank/DDBJ databases">
        <title>Aquibacillus sp. a new bacterium isolated from soil saline samples.</title>
        <authorList>
            <person name="Galisteo C."/>
            <person name="De La Haba R."/>
            <person name="Sanchez-Porro C."/>
            <person name="Ventosa A."/>
        </authorList>
    </citation>
    <scope>NUCLEOTIDE SEQUENCE</scope>
    <source>
        <strain evidence="20">3ASR75-54</strain>
    </source>
</reference>
<dbReference type="GO" id="GO:0071555">
    <property type="term" value="P:cell wall organization"/>
    <property type="evidence" value="ECO:0007669"/>
    <property type="project" value="UniProtKB-KW"/>
</dbReference>
<evidence type="ECO:0000256" key="17">
    <source>
        <dbReference type="SAM" id="Phobius"/>
    </source>
</evidence>
<dbReference type="GO" id="GO:0008360">
    <property type="term" value="P:regulation of cell shape"/>
    <property type="evidence" value="ECO:0007669"/>
    <property type="project" value="UniProtKB-KW"/>
</dbReference>
<dbReference type="InterPro" id="IPR050396">
    <property type="entry name" value="Glycosyltr_51/Transpeptidase"/>
</dbReference>
<dbReference type="GO" id="GO:0006508">
    <property type="term" value="P:proteolysis"/>
    <property type="evidence" value="ECO:0007669"/>
    <property type="project" value="UniProtKB-KW"/>
</dbReference>
<keyword evidence="8" id="KW-0133">Cell shape</keyword>
<evidence type="ECO:0000256" key="16">
    <source>
        <dbReference type="SAM" id="MobiDB-lite"/>
    </source>
</evidence>
<dbReference type="SUPFAM" id="SSF53955">
    <property type="entry name" value="Lysozyme-like"/>
    <property type="match status" value="1"/>
</dbReference>
<dbReference type="InterPro" id="IPR012338">
    <property type="entry name" value="Beta-lactam/transpept-like"/>
</dbReference>
<dbReference type="Gene3D" id="1.10.3810.10">
    <property type="entry name" value="Biosynthetic peptidoglycan transglycosylase-like"/>
    <property type="match status" value="1"/>
</dbReference>
<gene>
    <name evidence="20" type="ORF">NC799_02520</name>
</gene>
<dbReference type="GO" id="GO:0009252">
    <property type="term" value="P:peptidoglycan biosynthetic process"/>
    <property type="evidence" value="ECO:0007669"/>
    <property type="project" value="UniProtKB-KW"/>
</dbReference>
<dbReference type="EMBL" id="JAMQKC010000001">
    <property type="protein sequence ID" value="MDC3415783.1"/>
    <property type="molecule type" value="Genomic_DNA"/>
</dbReference>
<feature type="domain" description="Penicillin-binding protein transpeptidase" evidence="18">
    <location>
        <begin position="430"/>
        <end position="676"/>
    </location>
</feature>
<name>A0A9X3WBP0_9BACI</name>
<dbReference type="InterPro" id="IPR001460">
    <property type="entry name" value="PCN-bd_Tpept"/>
</dbReference>
<organism evidence="20 21">
    <name type="scientific">Aquibacillus salsiterrae</name>
    <dbReference type="NCBI Taxonomy" id="2950439"/>
    <lineage>
        <taxon>Bacteria</taxon>
        <taxon>Bacillati</taxon>
        <taxon>Bacillota</taxon>
        <taxon>Bacilli</taxon>
        <taxon>Bacillales</taxon>
        <taxon>Bacillaceae</taxon>
        <taxon>Aquibacillus</taxon>
    </lineage>
</organism>
<dbReference type="Pfam" id="PF00905">
    <property type="entry name" value="Transpeptidase"/>
    <property type="match status" value="1"/>
</dbReference>
<dbReference type="Gene3D" id="2.60.40.10">
    <property type="entry name" value="Immunoglobulins"/>
    <property type="match status" value="1"/>
</dbReference>
<evidence type="ECO:0000256" key="10">
    <source>
        <dbReference type="ARBA" id="ARBA00022989"/>
    </source>
</evidence>
<comment type="catalytic activity">
    <reaction evidence="15">
        <text>[GlcNAc-(1-&gt;4)-Mur2Ac(oyl-L-Ala-gamma-D-Glu-L-Lys-D-Ala-D-Ala)](n)-di-trans,octa-cis-undecaprenyl diphosphate + beta-D-GlcNAc-(1-&gt;4)-Mur2Ac(oyl-L-Ala-gamma-D-Glu-L-Lys-D-Ala-D-Ala)-di-trans,octa-cis-undecaprenyl diphosphate = [GlcNAc-(1-&gt;4)-Mur2Ac(oyl-L-Ala-gamma-D-Glu-L-Lys-D-Ala-D-Ala)](n+1)-di-trans,octa-cis-undecaprenyl diphosphate + di-trans,octa-cis-undecaprenyl diphosphate + H(+)</text>
        <dbReference type="Rhea" id="RHEA:23708"/>
        <dbReference type="Rhea" id="RHEA-COMP:9602"/>
        <dbReference type="Rhea" id="RHEA-COMP:9603"/>
        <dbReference type="ChEBI" id="CHEBI:15378"/>
        <dbReference type="ChEBI" id="CHEBI:58405"/>
        <dbReference type="ChEBI" id="CHEBI:60033"/>
        <dbReference type="ChEBI" id="CHEBI:78435"/>
        <dbReference type="EC" id="2.4.99.28"/>
    </reaction>
</comment>
<keyword evidence="4" id="KW-0328">Glycosyltransferase</keyword>
<protein>
    <submittedName>
        <fullName evidence="20">Penicillin-binding protein</fullName>
    </submittedName>
</protein>
<proteinExistence type="predicted"/>
<evidence type="ECO:0000256" key="9">
    <source>
        <dbReference type="ARBA" id="ARBA00022984"/>
    </source>
</evidence>
<evidence type="ECO:0000313" key="21">
    <source>
        <dbReference type="Proteomes" id="UP001145069"/>
    </source>
</evidence>
<feature type="compositionally biased region" description="Polar residues" evidence="16">
    <location>
        <begin position="946"/>
        <end position="960"/>
    </location>
</feature>
<evidence type="ECO:0000256" key="3">
    <source>
        <dbReference type="ARBA" id="ARBA00022670"/>
    </source>
</evidence>
<feature type="compositionally biased region" description="Acidic residues" evidence="16">
    <location>
        <begin position="961"/>
        <end position="978"/>
    </location>
</feature>
<keyword evidence="21" id="KW-1185">Reference proteome</keyword>
<keyword evidence="10 17" id="KW-1133">Transmembrane helix</keyword>
<keyword evidence="9" id="KW-0573">Peptidoglycan synthesis</keyword>
<evidence type="ECO:0000256" key="8">
    <source>
        <dbReference type="ARBA" id="ARBA00022960"/>
    </source>
</evidence>
<dbReference type="Gene3D" id="3.40.710.10">
    <property type="entry name" value="DD-peptidase/beta-lactamase superfamily"/>
    <property type="match status" value="1"/>
</dbReference>
<dbReference type="InterPro" id="IPR013783">
    <property type="entry name" value="Ig-like_fold"/>
</dbReference>
<evidence type="ECO:0000256" key="7">
    <source>
        <dbReference type="ARBA" id="ARBA00022801"/>
    </source>
</evidence>
<feature type="transmembrane region" description="Helical" evidence="17">
    <location>
        <begin position="33"/>
        <end position="60"/>
    </location>
</feature>
<evidence type="ECO:0000259" key="18">
    <source>
        <dbReference type="Pfam" id="PF00905"/>
    </source>
</evidence>
<dbReference type="PANTHER" id="PTHR32282">
    <property type="entry name" value="BINDING PROTEIN TRANSPEPTIDASE, PUTATIVE-RELATED"/>
    <property type="match status" value="1"/>
</dbReference>
<feature type="domain" description="Glycosyl transferase family 51" evidence="19">
    <location>
        <begin position="95"/>
        <end position="282"/>
    </location>
</feature>
<feature type="compositionally biased region" description="Basic and acidic residues" evidence="16">
    <location>
        <begin position="932"/>
        <end position="944"/>
    </location>
</feature>
<dbReference type="AlphaFoldDB" id="A0A9X3WBP0"/>
<keyword evidence="5" id="KW-0808">Transferase</keyword>
<evidence type="ECO:0000256" key="12">
    <source>
        <dbReference type="ARBA" id="ARBA00023268"/>
    </source>
</evidence>
<evidence type="ECO:0000256" key="2">
    <source>
        <dbReference type="ARBA" id="ARBA00022645"/>
    </source>
</evidence>
<dbReference type="GO" id="GO:0009002">
    <property type="term" value="F:serine-type D-Ala-D-Ala carboxypeptidase activity"/>
    <property type="evidence" value="ECO:0007669"/>
    <property type="project" value="UniProtKB-EC"/>
</dbReference>
<dbReference type="GO" id="GO:0008658">
    <property type="term" value="F:penicillin binding"/>
    <property type="evidence" value="ECO:0007669"/>
    <property type="project" value="InterPro"/>
</dbReference>
<keyword evidence="11 17" id="KW-0472">Membrane</keyword>
<evidence type="ECO:0000256" key="15">
    <source>
        <dbReference type="ARBA" id="ARBA00049902"/>
    </source>
</evidence>
<evidence type="ECO:0000313" key="20">
    <source>
        <dbReference type="EMBL" id="MDC3415783.1"/>
    </source>
</evidence>
<dbReference type="Pfam" id="PF00912">
    <property type="entry name" value="Transgly"/>
    <property type="match status" value="1"/>
</dbReference>
<evidence type="ECO:0000256" key="11">
    <source>
        <dbReference type="ARBA" id="ARBA00023136"/>
    </source>
</evidence>
<dbReference type="Gene3D" id="3.90.1310.40">
    <property type="match status" value="1"/>
</dbReference>
<evidence type="ECO:0000256" key="13">
    <source>
        <dbReference type="ARBA" id="ARBA00023316"/>
    </source>
</evidence>
<dbReference type="InterPro" id="IPR001264">
    <property type="entry name" value="Glyco_trans_51"/>
</dbReference>
<dbReference type="InterPro" id="IPR036950">
    <property type="entry name" value="PBP_transglycosylase"/>
</dbReference>
<keyword evidence="2" id="KW-0121">Carboxypeptidase</keyword>
<evidence type="ECO:0000256" key="14">
    <source>
        <dbReference type="ARBA" id="ARBA00034000"/>
    </source>
</evidence>
<keyword evidence="7" id="KW-0378">Hydrolase</keyword>
<evidence type="ECO:0000256" key="1">
    <source>
        <dbReference type="ARBA" id="ARBA00022475"/>
    </source>
</evidence>
<dbReference type="SUPFAM" id="SSF56601">
    <property type="entry name" value="beta-lactamase/transpeptidase-like"/>
    <property type="match status" value="1"/>
</dbReference>
<comment type="caution">
    <text evidence="20">The sequence shown here is derived from an EMBL/GenBank/DDBJ whole genome shotgun (WGS) entry which is preliminary data.</text>
</comment>
<comment type="catalytic activity">
    <reaction evidence="14">
        <text>Preferential cleavage: (Ac)2-L-Lys-D-Ala-|-D-Ala. Also transpeptidation of peptidyl-alanyl moieties that are N-acyl substituents of D-alanine.</text>
        <dbReference type="EC" id="3.4.16.4"/>
    </reaction>
</comment>
<accession>A0A9X3WBP0</accession>
<evidence type="ECO:0000256" key="5">
    <source>
        <dbReference type="ARBA" id="ARBA00022679"/>
    </source>
</evidence>
<sequence length="986" mass="110027">MDYKKWMKKMLSSSRAFFDRGSFKKGFRMSYDVIWNIILFFIIIGVIGLFFGAGIGFGYFASLVKDEEVRPRASMEKDIYNYEETSQLYFANNVYLGEINSDLYREAVPLDKVSPYVKDAIIATEDEYFKTHNGVVPKAILRAIIQEATNASVKTGGSTLTQQLIKNQILTNEVSFERKAKEILLALRLERFFNKDEILEAYLNIVPFGRNAEGRNIAGIQTAAQGIFGVDAANLTLPQAAFIAGLPQSPSYYTPFTNRGQKKDADGLAPGLNRMKSVLGRMLENGSISKEEYDEAITYNIVNDLTEPKPSPLEQYPFLTNEVKKRATDILADILAKEDGYTEEDLKNNEVLQEEYDILASRNLTQSGYKIHTTIDKDIYEKFQEIAKTYDNYGREKPVIDQTTGEKVVIENPETGKKEIVMEPVQVGSILIENSTGKIISFVGGRDFKTEELNHATSAKRPNGSTMKPLLVYSPAMEAGVVQPGSIIADTDTEFQYPGMPKPWNPKNYTGRNYGLVSVREALYKSHNVPAAKTYMQIINDDPATNYLEKMGFTSLTSGDHSNPAMALGGLTNGVTVEENTNAYATFGNGGKFIDAYMIDKIETDDGEIVYQHKSETEDVFSPQTNYLMIDMMRDVLTRGTATVARANLENLSIDWAGKTGTSNDWHDTWFVATNPNVTLGSWMGYDTPKVLDSGYSSRNVVFWSMLVNAATTIRPELMAPEEKFERPGGIVSRSYCITSGMPPSDLCNELGLVKTDLFNVKFVPKEKDDSLIKGRYVMIDNKAYIAGPNTPEEFIKEDGIAFNPEWLKRNGYDKLDDLKDLIPSSEGVWQDIKFPSTDEVPDDKKAPDVPSKVSFQEEDQAITWNKATSKDVVGYRIYQATRPDGAYVIKGSTTKLTYVVPDEKAAYRIKAVDYAGNESDATKTVVVGDFSKSEEQDQSDKPEPNSGNEKTNDQANENGSSEDSENDPSDILDDIIGNDDNSRQN</sequence>
<dbReference type="Proteomes" id="UP001145069">
    <property type="component" value="Unassembled WGS sequence"/>
</dbReference>
<evidence type="ECO:0000256" key="4">
    <source>
        <dbReference type="ARBA" id="ARBA00022676"/>
    </source>
</evidence>
<keyword evidence="3" id="KW-0645">Protease</keyword>
<keyword evidence="6 17" id="KW-0812">Transmembrane</keyword>
<evidence type="ECO:0000259" key="19">
    <source>
        <dbReference type="Pfam" id="PF00912"/>
    </source>
</evidence>
<keyword evidence="13" id="KW-0961">Cell wall biogenesis/degradation</keyword>